<evidence type="ECO:0000259" key="1">
    <source>
        <dbReference type="Pfam" id="PF22041"/>
    </source>
</evidence>
<evidence type="ECO:0000313" key="2">
    <source>
        <dbReference type="EMBL" id="TFL02959.1"/>
    </source>
</evidence>
<dbReference type="Gene3D" id="3.40.30.10">
    <property type="entry name" value="Glutaredoxin"/>
    <property type="match status" value="1"/>
</dbReference>
<dbReference type="EMBL" id="ML178821">
    <property type="protein sequence ID" value="TFL02959.1"/>
    <property type="molecule type" value="Genomic_DNA"/>
</dbReference>
<keyword evidence="3" id="KW-1185">Reference proteome</keyword>
<name>A0A5C3QRQ1_9AGAR</name>
<dbReference type="Proteomes" id="UP000305067">
    <property type="component" value="Unassembled WGS sequence"/>
</dbReference>
<dbReference type="AlphaFoldDB" id="A0A5C3QRQ1"/>
<reference evidence="2 3" key="1">
    <citation type="journal article" date="2019" name="Nat. Ecol. Evol.">
        <title>Megaphylogeny resolves global patterns of mushroom evolution.</title>
        <authorList>
            <person name="Varga T."/>
            <person name="Krizsan K."/>
            <person name="Foldi C."/>
            <person name="Dima B."/>
            <person name="Sanchez-Garcia M."/>
            <person name="Sanchez-Ramirez S."/>
            <person name="Szollosi G.J."/>
            <person name="Szarkandi J.G."/>
            <person name="Papp V."/>
            <person name="Albert L."/>
            <person name="Andreopoulos W."/>
            <person name="Angelini C."/>
            <person name="Antonin V."/>
            <person name="Barry K.W."/>
            <person name="Bougher N.L."/>
            <person name="Buchanan P."/>
            <person name="Buyck B."/>
            <person name="Bense V."/>
            <person name="Catcheside P."/>
            <person name="Chovatia M."/>
            <person name="Cooper J."/>
            <person name="Damon W."/>
            <person name="Desjardin D."/>
            <person name="Finy P."/>
            <person name="Geml J."/>
            <person name="Haridas S."/>
            <person name="Hughes K."/>
            <person name="Justo A."/>
            <person name="Karasinski D."/>
            <person name="Kautmanova I."/>
            <person name="Kiss B."/>
            <person name="Kocsube S."/>
            <person name="Kotiranta H."/>
            <person name="LaButti K.M."/>
            <person name="Lechner B.E."/>
            <person name="Liimatainen K."/>
            <person name="Lipzen A."/>
            <person name="Lukacs Z."/>
            <person name="Mihaltcheva S."/>
            <person name="Morgado L.N."/>
            <person name="Niskanen T."/>
            <person name="Noordeloos M.E."/>
            <person name="Ohm R.A."/>
            <person name="Ortiz-Santana B."/>
            <person name="Ovrebo C."/>
            <person name="Racz N."/>
            <person name="Riley R."/>
            <person name="Savchenko A."/>
            <person name="Shiryaev A."/>
            <person name="Soop K."/>
            <person name="Spirin V."/>
            <person name="Szebenyi C."/>
            <person name="Tomsovsky M."/>
            <person name="Tulloss R.E."/>
            <person name="Uehling J."/>
            <person name="Grigoriev I.V."/>
            <person name="Vagvolgyi C."/>
            <person name="Papp T."/>
            <person name="Martin F.M."/>
            <person name="Miettinen O."/>
            <person name="Hibbett D.S."/>
            <person name="Nagy L.G."/>
        </authorList>
    </citation>
    <scope>NUCLEOTIDE SEQUENCE [LARGE SCALE GENOMIC DNA]</scope>
    <source>
        <strain evidence="2 3">CBS 309.79</strain>
    </source>
</reference>
<gene>
    <name evidence="2" type="ORF">BDV98DRAFT_603309</name>
</gene>
<feature type="domain" description="Glutathione S-transferase UstS-like C-terminal" evidence="1">
    <location>
        <begin position="102"/>
        <end position="174"/>
    </location>
</feature>
<evidence type="ECO:0000313" key="3">
    <source>
        <dbReference type="Proteomes" id="UP000305067"/>
    </source>
</evidence>
<dbReference type="Gene3D" id="1.20.1050.10">
    <property type="match status" value="1"/>
</dbReference>
<protein>
    <recommendedName>
        <fullName evidence="1">Glutathione S-transferase UstS-like C-terminal domain-containing protein</fullName>
    </recommendedName>
</protein>
<sequence length="175" mass="19389">MITFYDIPGTLPGKSVTPNTRRGIPFRTECVEAPDIKALYKTLGITPKSTYLAGVTPHYCLPIIVDDQTGTTAAVSDSWDIAVYLDEAYPDAPRLFPKGTRALQASFEQLWMETFAQGAAPLLIPRMPALLSPPSAEHFIRAVSTRFAKEIGKFEPQGEARVQYLKDWEKKLGKS</sequence>
<accession>A0A5C3QRQ1</accession>
<proteinExistence type="predicted"/>
<dbReference type="OrthoDB" id="4951845at2759"/>
<dbReference type="Pfam" id="PF22041">
    <property type="entry name" value="GST_C_7"/>
    <property type="match status" value="1"/>
</dbReference>
<dbReference type="InterPro" id="IPR054416">
    <property type="entry name" value="GST_UstS-like_C"/>
</dbReference>
<dbReference type="SUPFAM" id="SSF52833">
    <property type="entry name" value="Thioredoxin-like"/>
    <property type="match status" value="1"/>
</dbReference>
<dbReference type="STRING" id="1884261.A0A5C3QRQ1"/>
<dbReference type="InterPro" id="IPR036249">
    <property type="entry name" value="Thioredoxin-like_sf"/>
</dbReference>
<organism evidence="2 3">
    <name type="scientific">Pterulicium gracile</name>
    <dbReference type="NCBI Taxonomy" id="1884261"/>
    <lineage>
        <taxon>Eukaryota</taxon>
        <taxon>Fungi</taxon>
        <taxon>Dikarya</taxon>
        <taxon>Basidiomycota</taxon>
        <taxon>Agaricomycotina</taxon>
        <taxon>Agaricomycetes</taxon>
        <taxon>Agaricomycetidae</taxon>
        <taxon>Agaricales</taxon>
        <taxon>Pleurotineae</taxon>
        <taxon>Pterulaceae</taxon>
        <taxon>Pterulicium</taxon>
    </lineage>
</organism>